<evidence type="ECO:0000313" key="1">
    <source>
        <dbReference type="EMBL" id="MBC5835810.1"/>
    </source>
</evidence>
<sequence length="192" mass="22363">MAGELILRKKETTLDKIRKYYLKGPDKVTLSDNQEKIRLKLYKAWNLLCNYHSKEQAMNVLFNDGCSRAQAYRYVNDSMSVFGDVFKNQIEAKRYLIEEDLMRLQQRAIKNGDGDLELRVLAQRIKLGNFNKDNDINFDPEKLQAQTYIIKADPAALEIIRQRGDGGLFDFNMVDSENIPFQEVKEVDDDEE</sequence>
<name>A0ABR7J171_9FLAO</name>
<keyword evidence="2" id="KW-1185">Reference proteome</keyword>
<evidence type="ECO:0000313" key="2">
    <source>
        <dbReference type="Proteomes" id="UP000605990"/>
    </source>
</evidence>
<evidence type="ECO:0008006" key="3">
    <source>
        <dbReference type="Google" id="ProtNLM"/>
    </source>
</evidence>
<reference evidence="1 2" key="1">
    <citation type="submission" date="2020-08" db="EMBL/GenBank/DDBJ databases">
        <title>Description of novel Flavobacterium F-408 isolate.</title>
        <authorList>
            <person name="Saticioglu I.B."/>
            <person name="Duman M."/>
            <person name="Altun S."/>
        </authorList>
    </citation>
    <scope>NUCLEOTIDE SEQUENCE [LARGE SCALE GENOMIC DNA]</scope>
    <source>
        <strain evidence="1 2">F-408</strain>
    </source>
</reference>
<dbReference type="Proteomes" id="UP000605990">
    <property type="component" value="Unassembled WGS sequence"/>
</dbReference>
<dbReference type="RefSeq" id="WP_166125557.1">
    <property type="nucleotide sequence ID" value="NZ_JAANOQ010000002.1"/>
</dbReference>
<gene>
    <name evidence="1" type="ORF">H8R27_13015</name>
</gene>
<dbReference type="EMBL" id="JACRUN010000008">
    <property type="protein sequence ID" value="MBC5835810.1"/>
    <property type="molecule type" value="Genomic_DNA"/>
</dbReference>
<accession>A0ABR7J171</accession>
<proteinExistence type="predicted"/>
<organism evidence="1 2">
    <name type="scientific">Flavobacterium bernardetii</name>
    <dbReference type="NCBI Taxonomy" id="2813823"/>
    <lineage>
        <taxon>Bacteria</taxon>
        <taxon>Pseudomonadati</taxon>
        <taxon>Bacteroidota</taxon>
        <taxon>Flavobacteriia</taxon>
        <taxon>Flavobacteriales</taxon>
        <taxon>Flavobacteriaceae</taxon>
        <taxon>Flavobacterium</taxon>
    </lineage>
</organism>
<protein>
    <recommendedName>
        <fullName evidence="3">Terminase</fullName>
    </recommendedName>
</protein>
<comment type="caution">
    <text evidence="1">The sequence shown here is derived from an EMBL/GenBank/DDBJ whole genome shotgun (WGS) entry which is preliminary data.</text>
</comment>